<dbReference type="InterPro" id="IPR019480">
    <property type="entry name" value="Dihydroorotate_DH_Fe-S-bd"/>
</dbReference>
<keyword evidence="5 11" id="KW-0479">Metal-binding</keyword>
<dbReference type="NCBIfam" id="NF000798">
    <property type="entry name" value="PRK00054.1-3"/>
    <property type="match status" value="1"/>
</dbReference>
<dbReference type="HAMAP" id="MF_01211">
    <property type="entry name" value="DHODB_Fe_S_bind"/>
    <property type="match status" value="1"/>
</dbReference>
<comment type="cofactor">
    <cofactor evidence="11">
        <name>[2Fe-2S] cluster</name>
        <dbReference type="ChEBI" id="CHEBI:190135"/>
    </cofactor>
    <text evidence="11">Binds 1 [2Fe-2S] cluster per subunit.</text>
</comment>
<evidence type="ECO:0000256" key="11">
    <source>
        <dbReference type="HAMAP-Rule" id="MF_01211"/>
    </source>
</evidence>
<evidence type="ECO:0000313" key="16">
    <source>
        <dbReference type="Proteomes" id="UP000184052"/>
    </source>
</evidence>
<evidence type="ECO:0000256" key="13">
    <source>
        <dbReference type="PIRSR" id="PIRSR006816-2"/>
    </source>
</evidence>
<comment type="cofactor">
    <cofactor evidence="11 12">
        <name>FAD</name>
        <dbReference type="ChEBI" id="CHEBI:57692"/>
    </cofactor>
    <text evidence="11 12">Binds 1 FAD per subunit.</text>
</comment>
<dbReference type="GO" id="GO:0009055">
    <property type="term" value="F:electron transfer activity"/>
    <property type="evidence" value="ECO:0007669"/>
    <property type="project" value="UniProtKB-UniRule"/>
</dbReference>
<dbReference type="InterPro" id="IPR017927">
    <property type="entry name" value="FAD-bd_FR_type"/>
</dbReference>
<evidence type="ECO:0000256" key="4">
    <source>
        <dbReference type="ARBA" id="ARBA00022714"/>
    </source>
</evidence>
<feature type="binding site" evidence="11 13">
    <location>
        <position position="229"/>
    </location>
    <ligand>
        <name>[2Fe-2S] cluster</name>
        <dbReference type="ChEBI" id="CHEBI:190135"/>
    </ligand>
</feature>
<evidence type="ECO:0000256" key="2">
    <source>
        <dbReference type="ARBA" id="ARBA00022448"/>
    </source>
</evidence>
<feature type="binding site" evidence="11 12">
    <location>
        <begin position="63"/>
        <end position="65"/>
    </location>
    <ligand>
        <name>FAD</name>
        <dbReference type="ChEBI" id="CHEBI:57692"/>
    </ligand>
</feature>
<feature type="binding site" evidence="11 12">
    <location>
        <begin position="48"/>
        <end position="51"/>
    </location>
    <ligand>
        <name>FAD</name>
        <dbReference type="ChEBI" id="CHEBI:57692"/>
    </ligand>
</feature>
<dbReference type="EMBL" id="FQZL01000004">
    <property type="protein sequence ID" value="SHI35610.1"/>
    <property type="molecule type" value="Genomic_DNA"/>
</dbReference>
<dbReference type="InterPro" id="IPR037117">
    <property type="entry name" value="Dihydroorotate_DH_ele_sf"/>
</dbReference>
<dbReference type="AlphaFoldDB" id="A0A1M6AGI3"/>
<dbReference type="SUPFAM" id="SSF63380">
    <property type="entry name" value="Riboflavin synthase domain-like"/>
    <property type="match status" value="1"/>
</dbReference>
<dbReference type="CDD" id="cd06218">
    <property type="entry name" value="DHOD_e_trans"/>
    <property type="match status" value="1"/>
</dbReference>
<evidence type="ECO:0000259" key="14">
    <source>
        <dbReference type="PROSITE" id="PS51384"/>
    </source>
</evidence>
<feature type="binding site" evidence="11 12">
    <location>
        <begin position="70"/>
        <end position="71"/>
    </location>
    <ligand>
        <name>FAD</name>
        <dbReference type="ChEBI" id="CHEBI:57692"/>
    </ligand>
</feature>
<organism evidence="15 16">
    <name type="scientific">Dethiosulfatibacter aminovorans DSM 17477</name>
    <dbReference type="NCBI Taxonomy" id="1121476"/>
    <lineage>
        <taxon>Bacteria</taxon>
        <taxon>Bacillati</taxon>
        <taxon>Bacillota</taxon>
        <taxon>Tissierellia</taxon>
        <taxon>Dethiosulfatibacter</taxon>
    </lineage>
</organism>
<feature type="domain" description="FAD-binding FR-type" evidence="14">
    <location>
        <begin position="1"/>
        <end position="95"/>
    </location>
</feature>
<keyword evidence="10 11" id="KW-0411">Iron-sulfur</keyword>
<dbReference type="GO" id="GO:0046872">
    <property type="term" value="F:metal ion binding"/>
    <property type="evidence" value="ECO:0007669"/>
    <property type="project" value="UniProtKB-KW"/>
</dbReference>
<dbReference type="InterPro" id="IPR023455">
    <property type="entry name" value="Dihydroorotate_DHASE_ETsu"/>
</dbReference>
<dbReference type="PROSITE" id="PS51384">
    <property type="entry name" value="FAD_FR"/>
    <property type="match status" value="1"/>
</dbReference>
<dbReference type="GO" id="GO:0051537">
    <property type="term" value="F:2 iron, 2 sulfur cluster binding"/>
    <property type="evidence" value="ECO:0007669"/>
    <property type="project" value="UniProtKB-KW"/>
</dbReference>
<keyword evidence="16" id="KW-1185">Reference proteome</keyword>
<dbReference type="PANTHER" id="PTHR43513">
    <property type="entry name" value="DIHYDROOROTATE DEHYDROGENASE B (NAD(+)), ELECTRON TRANSFER SUBUNIT"/>
    <property type="match status" value="1"/>
</dbReference>
<dbReference type="UniPathway" id="UPA00070">
    <property type="reaction ID" value="UER00945"/>
</dbReference>
<dbReference type="InterPro" id="IPR039261">
    <property type="entry name" value="FNR_nucleotide-bd"/>
</dbReference>
<name>A0A1M6AGI3_9FIRM</name>
<keyword evidence="2 11" id="KW-0813">Transport</keyword>
<dbReference type="Pfam" id="PF10418">
    <property type="entry name" value="DHODB_Fe-S_bind"/>
    <property type="match status" value="1"/>
</dbReference>
<gene>
    <name evidence="11" type="primary">pyrK</name>
    <name evidence="15" type="ORF">SAMN02745751_00114</name>
</gene>
<protein>
    <recommendedName>
        <fullName evidence="11">Dihydroorotate dehydrogenase B (NAD(+)), electron transfer subunit</fullName>
    </recommendedName>
    <alternativeName>
        <fullName evidence="11">Dihydroorotate oxidase B, electron transfer subunit</fullName>
    </alternativeName>
</protein>
<dbReference type="SUPFAM" id="SSF52343">
    <property type="entry name" value="Ferredoxin reductase-like, C-terminal NADP-linked domain"/>
    <property type="match status" value="1"/>
</dbReference>
<evidence type="ECO:0000256" key="8">
    <source>
        <dbReference type="ARBA" id="ARBA00022982"/>
    </source>
</evidence>
<sequence length="244" mass="26842">MKTSLSRIIENIKVAEGIYKMTLDVDTKPVPGQFYMVKGLNGDYLLPRPISVHDYYDGKLVLLYRISGHGTDMMSRMKEDTEVQVLGPLGNGFDLEAIKGKTAVIGGGIGTAPLYYLAKEMKKADMDIYLGFKDIVYSIEDFENTGHSVTVATEDGSVGTKGFVTDCVDYDKYRMVITCGPDIMMNKIIRTCVDHKIDIYASLEKRMACGVGACLGCVTETVNGNKRVCKDGPVFNGKELILSE</sequence>
<dbReference type="GO" id="GO:0050660">
    <property type="term" value="F:flavin adenine dinucleotide binding"/>
    <property type="evidence" value="ECO:0007669"/>
    <property type="project" value="InterPro"/>
</dbReference>
<proteinExistence type="inferred from homology"/>
<dbReference type="RefSeq" id="WP_073045511.1">
    <property type="nucleotide sequence ID" value="NZ_FQZL01000004.1"/>
</dbReference>
<evidence type="ECO:0000256" key="9">
    <source>
        <dbReference type="ARBA" id="ARBA00023004"/>
    </source>
</evidence>
<dbReference type="Gene3D" id="2.10.240.10">
    <property type="entry name" value="Dihydroorotate dehydrogenase, electron transfer subunit"/>
    <property type="match status" value="1"/>
</dbReference>
<dbReference type="GO" id="GO:0016491">
    <property type="term" value="F:oxidoreductase activity"/>
    <property type="evidence" value="ECO:0007669"/>
    <property type="project" value="InterPro"/>
</dbReference>
<comment type="similarity">
    <text evidence="1 11">Belongs to the PyrK family.</text>
</comment>
<keyword evidence="6 11" id="KW-0274">FAD</keyword>
<dbReference type="Gene3D" id="2.40.30.10">
    <property type="entry name" value="Translation factors"/>
    <property type="match status" value="1"/>
</dbReference>
<evidence type="ECO:0000256" key="12">
    <source>
        <dbReference type="PIRSR" id="PIRSR006816-1"/>
    </source>
</evidence>
<evidence type="ECO:0000313" key="15">
    <source>
        <dbReference type="EMBL" id="SHI35610.1"/>
    </source>
</evidence>
<keyword evidence="9 11" id="KW-0408">Iron</keyword>
<dbReference type="GO" id="GO:0044205">
    <property type="term" value="P:'de novo' UMP biosynthetic process"/>
    <property type="evidence" value="ECO:0007669"/>
    <property type="project" value="UniProtKB-UniRule"/>
</dbReference>
<comment type="subunit">
    <text evidence="11">Heterotetramer of 2 PyrK and 2 PyrD type B subunits.</text>
</comment>
<keyword evidence="8 11" id="KW-0249">Electron transport</keyword>
<dbReference type="OrthoDB" id="9789468at2"/>
<dbReference type="InterPro" id="IPR050353">
    <property type="entry name" value="PyrK_electron_transfer"/>
</dbReference>
<feature type="binding site" evidence="11 13">
    <location>
        <position position="214"/>
    </location>
    <ligand>
        <name>[2Fe-2S] cluster</name>
        <dbReference type="ChEBI" id="CHEBI:190135"/>
    </ligand>
</feature>
<keyword evidence="7 11" id="KW-0665">Pyrimidine biosynthesis</keyword>
<dbReference type="STRING" id="1121476.SAMN02745751_00114"/>
<evidence type="ECO:0000256" key="7">
    <source>
        <dbReference type="ARBA" id="ARBA00022975"/>
    </source>
</evidence>
<feature type="binding site" evidence="11 13">
    <location>
        <position position="209"/>
    </location>
    <ligand>
        <name>[2Fe-2S] cluster</name>
        <dbReference type="ChEBI" id="CHEBI:190135"/>
    </ligand>
</feature>
<evidence type="ECO:0000256" key="1">
    <source>
        <dbReference type="ARBA" id="ARBA00006422"/>
    </source>
</evidence>
<keyword evidence="4 11" id="KW-0001">2Fe-2S</keyword>
<dbReference type="Gene3D" id="3.40.50.80">
    <property type="entry name" value="Nucleotide-binding domain of ferredoxin-NADP reductase (FNR) module"/>
    <property type="match status" value="1"/>
</dbReference>
<evidence type="ECO:0000256" key="10">
    <source>
        <dbReference type="ARBA" id="ARBA00023014"/>
    </source>
</evidence>
<dbReference type="Proteomes" id="UP000184052">
    <property type="component" value="Unassembled WGS sequence"/>
</dbReference>
<feature type="binding site" evidence="11 13">
    <location>
        <position position="217"/>
    </location>
    <ligand>
        <name>[2Fe-2S] cluster</name>
        <dbReference type="ChEBI" id="CHEBI:190135"/>
    </ligand>
</feature>
<evidence type="ECO:0000256" key="5">
    <source>
        <dbReference type="ARBA" id="ARBA00022723"/>
    </source>
</evidence>
<dbReference type="InterPro" id="IPR017938">
    <property type="entry name" value="Riboflavin_synthase-like_b-brl"/>
</dbReference>
<comment type="cofactor">
    <cofactor evidence="13">
        <name>[2Fe-2S] cluster</name>
        <dbReference type="ChEBI" id="CHEBI:190135"/>
    </cofactor>
    <text evidence="13">Binds 1 [2Fe-2S] cluster per subunit.</text>
</comment>
<dbReference type="PIRSF" id="PIRSF006816">
    <property type="entry name" value="Cyc3_hyd_g"/>
    <property type="match status" value="1"/>
</dbReference>
<dbReference type="InterPro" id="IPR012165">
    <property type="entry name" value="Cyt_c3_hydrogenase_gsu"/>
</dbReference>
<dbReference type="PANTHER" id="PTHR43513:SF3">
    <property type="entry name" value="DIHYDROOROTATE DEHYDROGENASE B (NAD(+)), ELECTRON TRANSFER SUBUNIT-RELATED"/>
    <property type="match status" value="1"/>
</dbReference>
<accession>A0A1M6AGI3</accession>
<comment type="pathway">
    <text evidence="11">Pyrimidine metabolism; UMP biosynthesis via de novo pathway; orotate from (S)-dihydroorotate (NAD(+) route): step 1/1.</text>
</comment>
<evidence type="ECO:0000256" key="6">
    <source>
        <dbReference type="ARBA" id="ARBA00022827"/>
    </source>
</evidence>
<keyword evidence="3 11" id="KW-0285">Flavoprotein</keyword>
<reference evidence="15 16" key="1">
    <citation type="submission" date="2016-11" db="EMBL/GenBank/DDBJ databases">
        <authorList>
            <person name="Jaros S."/>
            <person name="Januszkiewicz K."/>
            <person name="Wedrychowicz H."/>
        </authorList>
    </citation>
    <scope>NUCLEOTIDE SEQUENCE [LARGE SCALE GENOMIC DNA]</scope>
    <source>
        <strain evidence="15 16">DSM 17477</strain>
    </source>
</reference>
<evidence type="ECO:0000256" key="3">
    <source>
        <dbReference type="ARBA" id="ARBA00022630"/>
    </source>
</evidence>
<comment type="function">
    <text evidence="11">Responsible for channeling the electrons from the oxidation of dihydroorotate from the FMN redox center in the PyrD type B subunit to the ultimate electron acceptor NAD(+).</text>
</comment>